<keyword evidence="3" id="KW-1185">Reference proteome</keyword>
<proteinExistence type="predicted"/>
<sequence>MSMRIELLVFIGRWEAFYMEFGGEHKPDSCIVRRLRRRLGDSGIREVKPTSPGLTSIEENGHR</sequence>
<evidence type="ECO:0000313" key="2">
    <source>
        <dbReference type="EMBL" id="KAG5376102.1"/>
    </source>
</evidence>
<accession>A0ABQ7KNL8</accession>
<dbReference type="Proteomes" id="UP000823674">
    <property type="component" value="Chromosome A10"/>
</dbReference>
<feature type="region of interest" description="Disordered" evidence="1">
    <location>
        <begin position="44"/>
        <end position="63"/>
    </location>
</feature>
<comment type="caution">
    <text evidence="2">The sequence shown here is derived from an EMBL/GenBank/DDBJ whole genome shotgun (WGS) entry which is preliminary data.</text>
</comment>
<evidence type="ECO:0000313" key="3">
    <source>
        <dbReference type="Proteomes" id="UP000823674"/>
    </source>
</evidence>
<reference evidence="2 3" key="1">
    <citation type="submission" date="2021-03" db="EMBL/GenBank/DDBJ databases">
        <authorList>
            <person name="King G.J."/>
            <person name="Bancroft I."/>
            <person name="Baten A."/>
            <person name="Bloomfield J."/>
            <person name="Borpatragohain P."/>
            <person name="He Z."/>
            <person name="Irish N."/>
            <person name="Irwin J."/>
            <person name="Liu K."/>
            <person name="Mauleon R.P."/>
            <person name="Moore J."/>
            <person name="Morris R."/>
            <person name="Ostergaard L."/>
            <person name="Wang B."/>
            <person name="Wells R."/>
        </authorList>
    </citation>
    <scope>NUCLEOTIDE SEQUENCE [LARGE SCALE GENOMIC DNA]</scope>
    <source>
        <strain evidence="2">R-o-18</strain>
        <tissue evidence="2">Leaf</tissue>
    </source>
</reference>
<name>A0ABQ7KNL8_BRACM</name>
<gene>
    <name evidence="2" type="primary">A10g505360.1_BraROA</name>
    <name evidence="2" type="ORF">IGI04_040698</name>
</gene>
<organism evidence="2 3">
    <name type="scientific">Brassica rapa subsp. trilocularis</name>
    <dbReference type="NCBI Taxonomy" id="1813537"/>
    <lineage>
        <taxon>Eukaryota</taxon>
        <taxon>Viridiplantae</taxon>
        <taxon>Streptophyta</taxon>
        <taxon>Embryophyta</taxon>
        <taxon>Tracheophyta</taxon>
        <taxon>Spermatophyta</taxon>
        <taxon>Magnoliopsida</taxon>
        <taxon>eudicotyledons</taxon>
        <taxon>Gunneridae</taxon>
        <taxon>Pentapetalae</taxon>
        <taxon>rosids</taxon>
        <taxon>malvids</taxon>
        <taxon>Brassicales</taxon>
        <taxon>Brassicaceae</taxon>
        <taxon>Brassiceae</taxon>
        <taxon>Brassica</taxon>
    </lineage>
</organism>
<protein>
    <submittedName>
        <fullName evidence="2">Uncharacterized protein</fullName>
    </submittedName>
</protein>
<dbReference type="EMBL" id="JADBGQ010000010">
    <property type="protein sequence ID" value="KAG5376102.1"/>
    <property type="molecule type" value="Genomic_DNA"/>
</dbReference>
<feature type="compositionally biased region" description="Polar residues" evidence="1">
    <location>
        <begin position="52"/>
        <end position="63"/>
    </location>
</feature>
<evidence type="ECO:0000256" key="1">
    <source>
        <dbReference type="SAM" id="MobiDB-lite"/>
    </source>
</evidence>